<organism evidence="1 2">
    <name type="scientific">Kitasatospora saccharophila</name>
    <dbReference type="NCBI Taxonomy" id="407973"/>
    <lineage>
        <taxon>Bacteria</taxon>
        <taxon>Bacillati</taxon>
        <taxon>Actinomycetota</taxon>
        <taxon>Actinomycetes</taxon>
        <taxon>Kitasatosporales</taxon>
        <taxon>Streptomycetaceae</taxon>
        <taxon>Kitasatospora</taxon>
    </lineage>
</organism>
<keyword evidence="2" id="KW-1185">Reference proteome</keyword>
<gene>
    <name evidence="1" type="ORF">GCM10009759_04180</name>
</gene>
<name>A0ABN2W7G4_9ACTN</name>
<dbReference type="Proteomes" id="UP001500897">
    <property type="component" value="Unassembled WGS sequence"/>
</dbReference>
<protein>
    <submittedName>
        <fullName evidence="1">Uncharacterized protein</fullName>
    </submittedName>
</protein>
<proteinExistence type="predicted"/>
<reference evidence="1 2" key="1">
    <citation type="journal article" date="2019" name="Int. J. Syst. Evol. Microbiol.">
        <title>The Global Catalogue of Microorganisms (GCM) 10K type strain sequencing project: providing services to taxonomists for standard genome sequencing and annotation.</title>
        <authorList>
            <consortium name="The Broad Institute Genomics Platform"/>
            <consortium name="The Broad Institute Genome Sequencing Center for Infectious Disease"/>
            <person name="Wu L."/>
            <person name="Ma J."/>
        </authorList>
    </citation>
    <scope>NUCLEOTIDE SEQUENCE [LARGE SCALE GENOMIC DNA]</scope>
    <source>
        <strain evidence="1 2">JCM 14559</strain>
    </source>
</reference>
<evidence type="ECO:0000313" key="2">
    <source>
        <dbReference type="Proteomes" id="UP001500897"/>
    </source>
</evidence>
<accession>A0ABN2W7G4</accession>
<dbReference type="EMBL" id="BAAANS010000002">
    <property type="protein sequence ID" value="GAA2084838.1"/>
    <property type="molecule type" value="Genomic_DNA"/>
</dbReference>
<sequence length="216" mass="23127">MRGLLDETYLNTLCEHLAERPPARGAWLERARGWSSPPSDRRQGAWLRIATSPHVLYEVAADAEMPLPPSTGDTHPLQLVAQDNMLATTLAVYAALMPTAPGGEAHLAGGPSIGTIIGSLTKRGPTHAVTARATIREIARSGRPAMSRVVHDAGRARGSRVDLRTAAALAFAVAGSHRLQRLATNPTGHWPNALHAEPRVWEPATEVIRDFTAAGR</sequence>
<dbReference type="RefSeq" id="WP_344549933.1">
    <property type="nucleotide sequence ID" value="NZ_BAAANS010000002.1"/>
</dbReference>
<comment type="caution">
    <text evidence="1">The sequence shown here is derived from an EMBL/GenBank/DDBJ whole genome shotgun (WGS) entry which is preliminary data.</text>
</comment>
<evidence type="ECO:0000313" key="1">
    <source>
        <dbReference type="EMBL" id="GAA2084838.1"/>
    </source>
</evidence>